<accession>A0A2L2TPT6</accession>
<sequence length="86" mass="9564">MAETNLVLNHRAQTLSTFDAGTLDSDGYGNLSGFTASEIGYEERVRSEPYVDDVFRKRVLIVSAGITGIQKACTFVWLSHCFLFIL</sequence>
<protein>
    <submittedName>
        <fullName evidence="1">Uncharacterized protein</fullName>
    </submittedName>
</protein>
<name>A0A2L2TPT6_9HYPO</name>
<dbReference type="EMBL" id="LN649231">
    <property type="protein sequence ID" value="CEI67871.1"/>
    <property type="molecule type" value="Genomic_DNA"/>
</dbReference>
<evidence type="ECO:0000313" key="1">
    <source>
        <dbReference type="EMBL" id="CEI67871.1"/>
    </source>
</evidence>
<dbReference type="AlphaFoldDB" id="A0A2L2TPT6"/>
<reference evidence="2" key="1">
    <citation type="submission" date="2014-10" db="EMBL/GenBank/DDBJ databases">
        <authorList>
            <person name="King R."/>
        </authorList>
    </citation>
    <scope>NUCLEOTIDE SEQUENCE [LARGE SCALE GENOMIC DNA]</scope>
    <source>
        <strain evidence="2">A3/5</strain>
    </source>
</reference>
<organism evidence="1 2">
    <name type="scientific">Fusarium venenatum</name>
    <dbReference type="NCBI Taxonomy" id="56646"/>
    <lineage>
        <taxon>Eukaryota</taxon>
        <taxon>Fungi</taxon>
        <taxon>Dikarya</taxon>
        <taxon>Ascomycota</taxon>
        <taxon>Pezizomycotina</taxon>
        <taxon>Sordariomycetes</taxon>
        <taxon>Hypocreomycetidae</taxon>
        <taxon>Hypocreales</taxon>
        <taxon>Nectriaceae</taxon>
        <taxon>Fusarium</taxon>
    </lineage>
</organism>
<dbReference type="Proteomes" id="UP000245910">
    <property type="component" value="Chromosome III"/>
</dbReference>
<evidence type="ECO:0000313" key="2">
    <source>
        <dbReference type="Proteomes" id="UP000245910"/>
    </source>
</evidence>
<proteinExistence type="predicted"/>
<keyword evidence="2" id="KW-1185">Reference proteome</keyword>
<dbReference type="OrthoDB" id="74360at2759"/>